<keyword evidence="1" id="KW-0521">NADP</keyword>
<dbReference type="GO" id="GO:0035925">
    <property type="term" value="F:mRNA 3'-UTR AU-rich region binding"/>
    <property type="evidence" value="ECO:0007669"/>
    <property type="project" value="TreeGrafter"/>
</dbReference>
<dbReference type="GO" id="GO:0005829">
    <property type="term" value="C:cytosol"/>
    <property type="evidence" value="ECO:0007669"/>
    <property type="project" value="TreeGrafter"/>
</dbReference>
<dbReference type="InterPro" id="IPR047618">
    <property type="entry name" value="QOR-like"/>
</dbReference>
<dbReference type="GO" id="GO:0008270">
    <property type="term" value="F:zinc ion binding"/>
    <property type="evidence" value="ECO:0007669"/>
    <property type="project" value="InterPro"/>
</dbReference>
<dbReference type="Pfam" id="PF00107">
    <property type="entry name" value="ADH_zinc_N"/>
    <property type="match status" value="1"/>
</dbReference>
<dbReference type="InterPro" id="IPR013149">
    <property type="entry name" value="ADH-like_C"/>
</dbReference>
<dbReference type="Gene3D" id="3.40.50.720">
    <property type="entry name" value="NAD(P)-binding Rossmann-like Domain"/>
    <property type="match status" value="1"/>
</dbReference>
<dbReference type="SMART" id="SM00829">
    <property type="entry name" value="PKS_ER"/>
    <property type="match status" value="1"/>
</dbReference>
<keyword evidence="2" id="KW-0560">Oxidoreductase</keyword>
<gene>
    <name evidence="4" type="ORF">E6H05_02130</name>
</gene>
<evidence type="ECO:0000256" key="2">
    <source>
        <dbReference type="ARBA" id="ARBA00023002"/>
    </source>
</evidence>
<proteinExistence type="predicted"/>
<evidence type="ECO:0000313" key="5">
    <source>
        <dbReference type="Proteomes" id="UP000318834"/>
    </source>
</evidence>
<dbReference type="InterPro" id="IPR011032">
    <property type="entry name" value="GroES-like_sf"/>
</dbReference>
<dbReference type="EMBL" id="VBAP01000009">
    <property type="protein sequence ID" value="TMI76824.1"/>
    <property type="molecule type" value="Genomic_DNA"/>
</dbReference>
<name>A0A537IZS5_9BACT</name>
<dbReference type="SUPFAM" id="SSF51735">
    <property type="entry name" value="NAD(P)-binding Rossmann-fold domains"/>
    <property type="match status" value="1"/>
</dbReference>
<dbReference type="InterPro" id="IPR036291">
    <property type="entry name" value="NAD(P)-bd_dom_sf"/>
</dbReference>
<accession>A0A537IZS5</accession>
<dbReference type="FunFam" id="3.40.50.720:FF:000053">
    <property type="entry name" value="Quinone oxidoreductase 1"/>
    <property type="match status" value="1"/>
</dbReference>
<dbReference type="SUPFAM" id="SSF50129">
    <property type="entry name" value="GroES-like"/>
    <property type="match status" value="1"/>
</dbReference>
<dbReference type="InterPro" id="IPR020843">
    <property type="entry name" value="ER"/>
</dbReference>
<evidence type="ECO:0000256" key="1">
    <source>
        <dbReference type="ARBA" id="ARBA00022857"/>
    </source>
</evidence>
<dbReference type="AlphaFoldDB" id="A0A537IZS5"/>
<dbReference type="PANTHER" id="PTHR48106">
    <property type="entry name" value="QUINONE OXIDOREDUCTASE PIG3-RELATED"/>
    <property type="match status" value="1"/>
</dbReference>
<dbReference type="GO" id="GO:0003960">
    <property type="term" value="F:quinone reductase (NADPH) activity"/>
    <property type="evidence" value="ECO:0007669"/>
    <property type="project" value="InterPro"/>
</dbReference>
<dbReference type="Gene3D" id="3.90.180.10">
    <property type="entry name" value="Medium-chain alcohol dehydrogenases, catalytic domain"/>
    <property type="match status" value="1"/>
</dbReference>
<reference evidence="4 5" key="1">
    <citation type="journal article" date="2019" name="Nat. Microbiol.">
        <title>Mediterranean grassland soil C-N compound turnover is dependent on rainfall and depth, and is mediated by genomically divergent microorganisms.</title>
        <authorList>
            <person name="Diamond S."/>
            <person name="Andeer P.F."/>
            <person name="Li Z."/>
            <person name="Crits-Christoph A."/>
            <person name="Burstein D."/>
            <person name="Anantharaman K."/>
            <person name="Lane K.R."/>
            <person name="Thomas B.C."/>
            <person name="Pan C."/>
            <person name="Northen T.R."/>
            <person name="Banfield J.F."/>
        </authorList>
    </citation>
    <scope>NUCLEOTIDE SEQUENCE [LARGE SCALE GENOMIC DNA]</scope>
    <source>
        <strain evidence="4">NP_8</strain>
    </source>
</reference>
<dbReference type="Proteomes" id="UP000318834">
    <property type="component" value="Unassembled WGS sequence"/>
</dbReference>
<dbReference type="Pfam" id="PF08240">
    <property type="entry name" value="ADH_N"/>
    <property type="match status" value="1"/>
</dbReference>
<dbReference type="CDD" id="cd05286">
    <property type="entry name" value="QOR2"/>
    <property type="match status" value="1"/>
</dbReference>
<evidence type="ECO:0000313" key="4">
    <source>
        <dbReference type="EMBL" id="TMI76824.1"/>
    </source>
</evidence>
<dbReference type="PANTHER" id="PTHR48106:SF13">
    <property type="entry name" value="QUINONE OXIDOREDUCTASE-RELATED"/>
    <property type="match status" value="1"/>
</dbReference>
<feature type="domain" description="Enoyl reductase (ER)" evidence="3">
    <location>
        <begin position="10"/>
        <end position="320"/>
    </location>
</feature>
<dbReference type="PROSITE" id="PS01162">
    <property type="entry name" value="QOR_ZETA_CRYSTAL"/>
    <property type="match status" value="1"/>
</dbReference>
<dbReference type="GO" id="GO:0070402">
    <property type="term" value="F:NADPH binding"/>
    <property type="evidence" value="ECO:0007669"/>
    <property type="project" value="TreeGrafter"/>
</dbReference>
<sequence length="322" mass="34704">MKAVRIHEQGGPEVLRYEEVPAPEPGPGEARVRLVACGVNFVDIYQRSGQYRLALPVTLGQEGAGVVDAIGTDVTEVKVGDHVAFANVMGGYAEYVTAPAWRLVLVPVGLDDRLAAAAMLQGMTAHYLTGATYPLRSGEAALVHAGAGGVGQLLVQMGKRRGARVITTVSTDEKAEIARALGADDAIIYTRVDFESEVKRLTAGRGVQVVYDSVGKDTFEKGLNCLALRGLMVLYGQASGAVPPVDPQVLNAKGSLFLTRPTLHHYTHTREELLSRAGDVLTWIHSGALRLRIDRYFPLSQAADAHRYLQDRQTKGKLLLIP</sequence>
<dbReference type="InterPro" id="IPR013154">
    <property type="entry name" value="ADH-like_N"/>
</dbReference>
<organism evidence="4 5">
    <name type="scientific">Candidatus Segetimicrobium genomatis</name>
    <dbReference type="NCBI Taxonomy" id="2569760"/>
    <lineage>
        <taxon>Bacteria</taxon>
        <taxon>Bacillati</taxon>
        <taxon>Candidatus Sysuimicrobiota</taxon>
        <taxon>Candidatus Sysuimicrobiia</taxon>
        <taxon>Candidatus Sysuimicrobiales</taxon>
        <taxon>Candidatus Segetimicrobiaceae</taxon>
        <taxon>Candidatus Segetimicrobium</taxon>
    </lineage>
</organism>
<evidence type="ECO:0000259" key="3">
    <source>
        <dbReference type="SMART" id="SM00829"/>
    </source>
</evidence>
<comment type="caution">
    <text evidence="4">The sequence shown here is derived from an EMBL/GenBank/DDBJ whole genome shotgun (WGS) entry which is preliminary data.</text>
</comment>
<protein>
    <submittedName>
        <fullName evidence="4">Quinone oxidoreductase</fullName>
    </submittedName>
</protein>
<dbReference type="InterPro" id="IPR002364">
    <property type="entry name" value="Quin_OxRdtase/zeta-crystal_CS"/>
</dbReference>